<evidence type="ECO:0000259" key="2">
    <source>
        <dbReference type="Pfam" id="PF25534"/>
    </source>
</evidence>
<name>A0A559MHH0_9HELO</name>
<reference evidence="3 4" key="1">
    <citation type="submission" date="2018-05" db="EMBL/GenBank/DDBJ databases">
        <title>Genome sequencing and assembly of the regulated plant pathogen Lachnellula willkommii and related sister species for the development of diagnostic species identification markers.</title>
        <authorList>
            <person name="Giroux E."/>
            <person name="Bilodeau G."/>
        </authorList>
    </citation>
    <scope>NUCLEOTIDE SEQUENCE [LARGE SCALE GENOMIC DNA]</scope>
    <source>
        <strain evidence="3 4">CBS 172.35</strain>
    </source>
</reference>
<feature type="region of interest" description="Disordered" evidence="1">
    <location>
        <begin position="229"/>
        <end position="286"/>
    </location>
</feature>
<accession>A0A559MHH0</accession>
<evidence type="ECO:0000313" key="3">
    <source>
        <dbReference type="EMBL" id="TVY92398.1"/>
    </source>
</evidence>
<dbReference type="PANTHER" id="PTHR36223">
    <property type="entry name" value="BETA-LACTAMASE-TYPE TRANSPEPTIDASE FOLD DOMAIN CONTAINING PROTEIN"/>
    <property type="match status" value="1"/>
</dbReference>
<dbReference type="PANTHER" id="PTHR36223:SF1">
    <property type="entry name" value="TRANSCRIPTION ELONGATION FACTOR EAF N-TERMINAL DOMAIN-CONTAINING PROTEIN"/>
    <property type="match status" value="1"/>
</dbReference>
<proteinExistence type="predicted"/>
<evidence type="ECO:0000313" key="4">
    <source>
        <dbReference type="Proteomes" id="UP000315522"/>
    </source>
</evidence>
<feature type="compositionally biased region" description="Acidic residues" evidence="1">
    <location>
        <begin position="275"/>
        <end position="286"/>
    </location>
</feature>
<organism evidence="3 4">
    <name type="scientific">Lachnellula willkommii</name>
    <dbReference type="NCBI Taxonomy" id="215461"/>
    <lineage>
        <taxon>Eukaryota</taxon>
        <taxon>Fungi</taxon>
        <taxon>Dikarya</taxon>
        <taxon>Ascomycota</taxon>
        <taxon>Pezizomycotina</taxon>
        <taxon>Leotiomycetes</taxon>
        <taxon>Helotiales</taxon>
        <taxon>Lachnaceae</taxon>
        <taxon>Lachnellula</taxon>
    </lineage>
</organism>
<keyword evidence="4" id="KW-1185">Reference proteome</keyword>
<dbReference type="Pfam" id="PF25534">
    <property type="entry name" value="DUF7918"/>
    <property type="match status" value="1"/>
</dbReference>
<dbReference type="Proteomes" id="UP000315522">
    <property type="component" value="Unassembled WGS sequence"/>
</dbReference>
<sequence length="286" mass="31645">MVKLSVNEPYKLDAPSLSFYIRVDGQWIQGPLMNKDKFMNDGWMREVIGVHRPTEQGTFVKPMMFAKIQTTTEKLGNSNIDDHKKKMSSVGQIRITVHRESVVKKSTSSLEEYKANDYASKFHEKALAKESQSHGTILGEDKPTADVSVWTTEYLDGEDYPIGVFIFKYRSLEALKALRIIDRSPTPEAVAAAVASAVASSPSPSPAVNLENLTPAQKSQLEVFLQGLMSGGNGSPVKREDPSAPTIKHELDDEKESGSPRKKPKKMLGKVTIDLTEDEPEAIPLE</sequence>
<dbReference type="EMBL" id="QGML01000323">
    <property type="protein sequence ID" value="TVY92398.1"/>
    <property type="molecule type" value="Genomic_DNA"/>
</dbReference>
<comment type="caution">
    <text evidence="3">The sequence shown here is derived from an EMBL/GenBank/DDBJ whole genome shotgun (WGS) entry which is preliminary data.</text>
</comment>
<feature type="compositionally biased region" description="Basic and acidic residues" evidence="1">
    <location>
        <begin position="237"/>
        <end position="259"/>
    </location>
</feature>
<protein>
    <recommendedName>
        <fullName evidence="2">DUF7918 domain-containing protein</fullName>
    </recommendedName>
</protein>
<feature type="domain" description="DUF7918" evidence="2">
    <location>
        <begin position="2"/>
        <end position="184"/>
    </location>
</feature>
<dbReference type="AlphaFoldDB" id="A0A559MHH0"/>
<dbReference type="InterPro" id="IPR057678">
    <property type="entry name" value="DUF7918"/>
</dbReference>
<evidence type="ECO:0000256" key="1">
    <source>
        <dbReference type="SAM" id="MobiDB-lite"/>
    </source>
</evidence>
<gene>
    <name evidence="3" type="ORF">LAWI1_G002698</name>
</gene>